<gene>
    <name evidence="2" type="ORF">PGRAN_06296</name>
</gene>
<keyword evidence="1" id="KW-0812">Transmembrane</keyword>
<organism evidence="2 3">
    <name type="scientific">Listeria grandensis FSL F6-0971</name>
    <dbReference type="NCBI Taxonomy" id="1265819"/>
    <lineage>
        <taxon>Bacteria</taxon>
        <taxon>Bacillati</taxon>
        <taxon>Bacillota</taxon>
        <taxon>Bacilli</taxon>
        <taxon>Bacillales</taxon>
        <taxon>Listeriaceae</taxon>
        <taxon>Listeria</taxon>
    </lineage>
</organism>
<feature type="transmembrane region" description="Helical" evidence="1">
    <location>
        <begin position="9"/>
        <end position="30"/>
    </location>
</feature>
<keyword evidence="1" id="KW-0472">Membrane</keyword>
<name>W7BDE5_9LIST</name>
<keyword evidence="1" id="KW-1133">Transmembrane helix</keyword>
<protein>
    <submittedName>
        <fullName evidence="2">Uncharacterized protein</fullName>
    </submittedName>
</protein>
<dbReference type="Proteomes" id="UP000019253">
    <property type="component" value="Unassembled WGS sequence"/>
</dbReference>
<sequence length="112" mass="12663">MPIKIPKQFYVIAVNVIMLAIGGFVTFYVAGNTNGSGYDRLYLLPLTFTVSFLFVFSRILFQRFKVFIIVFTGIGFARFVVLPYFIVFNDYYGGRSPEPPLAGSMETAIYLS</sequence>
<dbReference type="AlphaFoldDB" id="W7BDE5"/>
<reference evidence="2 3" key="1">
    <citation type="journal article" date="2014" name="Int. J. Syst. Evol. Microbiol.">
        <title>Listeria floridensis sp. nov., Listeria aquatica sp. nov., Listeria cornellensis sp. nov., Listeria riparia sp. nov. and Listeria grandensis sp. nov., from agricultural and natural environments.</title>
        <authorList>
            <person name="den Bakker H.C."/>
            <person name="Warchocki S."/>
            <person name="Wright E.M."/>
            <person name="Allred A.F."/>
            <person name="Ahlstrom C."/>
            <person name="Manuel C.S."/>
            <person name="Stasiewicz M.J."/>
            <person name="Burrell A."/>
            <person name="Roof S."/>
            <person name="Strawn L."/>
            <person name="Fortes E.D."/>
            <person name="Nightingale K.K."/>
            <person name="Kephart D."/>
            <person name="Wiedmann M."/>
        </authorList>
    </citation>
    <scope>NUCLEOTIDE SEQUENCE [LARGE SCALE GENOMIC DNA]</scope>
    <source>
        <strain evidence="3">FSL F6-971</strain>
    </source>
</reference>
<evidence type="ECO:0000313" key="3">
    <source>
        <dbReference type="Proteomes" id="UP000019253"/>
    </source>
</evidence>
<dbReference type="EMBL" id="AODD01000006">
    <property type="protein sequence ID" value="EUJ23947.1"/>
    <property type="molecule type" value="Genomic_DNA"/>
</dbReference>
<dbReference type="STRING" id="1265819.PGRAN_06296"/>
<dbReference type="PATRIC" id="fig|1265819.5.peg.1260"/>
<comment type="caution">
    <text evidence="2">The sequence shown here is derived from an EMBL/GenBank/DDBJ whole genome shotgun (WGS) entry which is preliminary data.</text>
</comment>
<accession>W7BDE5</accession>
<keyword evidence="3" id="KW-1185">Reference proteome</keyword>
<feature type="transmembrane region" description="Helical" evidence="1">
    <location>
        <begin position="42"/>
        <end position="61"/>
    </location>
</feature>
<feature type="transmembrane region" description="Helical" evidence="1">
    <location>
        <begin position="66"/>
        <end position="87"/>
    </location>
</feature>
<proteinExistence type="predicted"/>
<evidence type="ECO:0000313" key="2">
    <source>
        <dbReference type="EMBL" id="EUJ23947.1"/>
    </source>
</evidence>
<evidence type="ECO:0000256" key="1">
    <source>
        <dbReference type="SAM" id="Phobius"/>
    </source>
</evidence>
<dbReference type="RefSeq" id="WP_036065829.1">
    <property type="nucleotide sequence ID" value="NZ_AODD01000006.1"/>
</dbReference>